<sequence length="420" mass="47446">MFVFLIFLGAILQRLDSVHGDNSSFAPPITPIPRDLYHSRGSLLKEINALVDRHSDKLTIEFARASNKGYAVDVPVVTYNNAKKTEKNDSQHRILLSFGQHGRELITTELALHLLSILTEEHSLDRIFGFDPTALGKDLENLVLKVVPMENVKGRELVEAGDLCERRNGRGVDLNRNWSVDWGKKEKDYDPYEENPGAAPFSEPEAQIMRMLSKSFNPHIWVNVHSGMEALFMPYDHKNTTPDGVTAQLMKSMLKGLNHHHFKDRCLVGSGGGSVGYLAHGTTTDYMYEIAKVPLSFTFEIYGDPSASSKDCFKMFNPVDAVTFQRVVNEWCGAFLTMFKAGPELLRSTNTTEGRWISIDGDSVEGLLEGNNKEKGKKMDGLEFGMSEMRTYFRLFMLSCVLLMFMFCSRISKTKFRQML</sequence>
<feature type="transmembrane region" description="Helical" evidence="4">
    <location>
        <begin position="392"/>
        <end position="411"/>
    </location>
</feature>
<keyword evidence="5" id="KW-0732">Signal</keyword>
<keyword evidence="8" id="KW-1185">Reference proteome</keyword>
<comment type="caution">
    <text evidence="7">The sequence shown here is derived from an EMBL/GenBank/DDBJ whole genome shotgun (WGS) entry which is preliminary data.</text>
</comment>
<protein>
    <recommendedName>
        <fullName evidence="6">Peptidase M14 domain-containing protein</fullName>
    </recommendedName>
</protein>
<dbReference type="CDD" id="cd06227">
    <property type="entry name" value="M14-CPA-like"/>
    <property type="match status" value="1"/>
</dbReference>
<dbReference type="SUPFAM" id="SSF53187">
    <property type="entry name" value="Zn-dependent exopeptidases"/>
    <property type="match status" value="1"/>
</dbReference>
<dbReference type="InterPro" id="IPR034269">
    <property type="entry name" value="At5g42320_M14_CPD"/>
</dbReference>
<organism evidence="7 8">
    <name type="scientific">Dendrobium nobile</name>
    <name type="common">Orchid</name>
    <dbReference type="NCBI Taxonomy" id="94219"/>
    <lineage>
        <taxon>Eukaryota</taxon>
        <taxon>Viridiplantae</taxon>
        <taxon>Streptophyta</taxon>
        <taxon>Embryophyta</taxon>
        <taxon>Tracheophyta</taxon>
        <taxon>Spermatophyta</taxon>
        <taxon>Magnoliopsida</taxon>
        <taxon>Liliopsida</taxon>
        <taxon>Asparagales</taxon>
        <taxon>Orchidaceae</taxon>
        <taxon>Epidendroideae</taxon>
        <taxon>Malaxideae</taxon>
        <taxon>Dendrobiinae</taxon>
        <taxon>Dendrobium</taxon>
    </lineage>
</organism>
<dbReference type="Pfam" id="PF00246">
    <property type="entry name" value="Peptidase_M14"/>
    <property type="match status" value="1"/>
</dbReference>
<dbReference type="PROSITE" id="PS52035">
    <property type="entry name" value="PEPTIDASE_M14"/>
    <property type="match status" value="1"/>
</dbReference>
<dbReference type="GO" id="GO:0006508">
    <property type="term" value="P:proteolysis"/>
    <property type="evidence" value="ECO:0007669"/>
    <property type="project" value="InterPro"/>
</dbReference>
<feature type="signal peptide" evidence="5">
    <location>
        <begin position="1"/>
        <end position="20"/>
    </location>
</feature>
<feature type="active site" description="Proton donor/acceptor" evidence="3">
    <location>
        <position position="300"/>
    </location>
</feature>
<name>A0A8T3BPB5_DENNO</name>
<dbReference type="Gene3D" id="3.40.630.10">
    <property type="entry name" value="Zn peptidases"/>
    <property type="match status" value="1"/>
</dbReference>
<dbReference type="PANTHER" id="PTHR11705">
    <property type="entry name" value="PROTEASE FAMILY M14 CARBOXYPEPTIDASE A,B"/>
    <property type="match status" value="1"/>
</dbReference>
<dbReference type="AlphaFoldDB" id="A0A8T3BPB5"/>
<dbReference type="EMBL" id="JAGYWB010000008">
    <property type="protein sequence ID" value="KAI0514026.1"/>
    <property type="molecule type" value="Genomic_DNA"/>
</dbReference>
<evidence type="ECO:0000256" key="3">
    <source>
        <dbReference type="PROSITE-ProRule" id="PRU01379"/>
    </source>
</evidence>
<evidence type="ECO:0000256" key="5">
    <source>
        <dbReference type="SAM" id="SignalP"/>
    </source>
</evidence>
<dbReference type="GO" id="GO:0005615">
    <property type="term" value="C:extracellular space"/>
    <property type="evidence" value="ECO:0007669"/>
    <property type="project" value="TreeGrafter"/>
</dbReference>
<keyword evidence="4" id="KW-1133">Transmembrane helix</keyword>
<evidence type="ECO:0000259" key="6">
    <source>
        <dbReference type="PROSITE" id="PS52035"/>
    </source>
</evidence>
<evidence type="ECO:0000256" key="1">
    <source>
        <dbReference type="ARBA" id="ARBA00001947"/>
    </source>
</evidence>
<reference evidence="7" key="1">
    <citation type="journal article" date="2022" name="Front. Genet.">
        <title>Chromosome-Scale Assembly of the Dendrobium nobile Genome Provides Insights Into the Molecular Mechanism of the Biosynthesis of the Medicinal Active Ingredient of Dendrobium.</title>
        <authorList>
            <person name="Xu Q."/>
            <person name="Niu S.-C."/>
            <person name="Li K.-L."/>
            <person name="Zheng P.-J."/>
            <person name="Zhang X.-J."/>
            <person name="Jia Y."/>
            <person name="Liu Y."/>
            <person name="Niu Y.-X."/>
            <person name="Yu L.-H."/>
            <person name="Chen D.-F."/>
            <person name="Zhang G.-Q."/>
        </authorList>
    </citation>
    <scope>NUCLEOTIDE SEQUENCE</scope>
    <source>
        <tissue evidence="7">Leaf</tissue>
    </source>
</reference>
<dbReference type="SMART" id="SM00631">
    <property type="entry name" value="Zn_pept"/>
    <property type="match status" value="1"/>
</dbReference>
<accession>A0A8T3BPB5</accession>
<dbReference type="GO" id="GO:0008270">
    <property type="term" value="F:zinc ion binding"/>
    <property type="evidence" value="ECO:0007669"/>
    <property type="project" value="InterPro"/>
</dbReference>
<dbReference type="OrthoDB" id="3626597at2759"/>
<evidence type="ECO:0000313" key="7">
    <source>
        <dbReference type="EMBL" id="KAI0514026.1"/>
    </source>
</evidence>
<keyword evidence="4" id="KW-0472">Membrane</keyword>
<dbReference type="PANTHER" id="PTHR11705:SF119">
    <property type="entry name" value="OS02G0119300 PROTEIN"/>
    <property type="match status" value="1"/>
</dbReference>
<keyword evidence="4" id="KW-0812">Transmembrane</keyword>
<dbReference type="FunFam" id="3.40.630.10:FF:000064">
    <property type="entry name" value="Carboxypeptidase A6"/>
    <property type="match status" value="1"/>
</dbReference>
<evidence type="ECO:0000256" key="4">
    <source>
        <dbReference type="SAM" id="Phobius"/>
    </source>
</evidence>
<proteinExistence type="inferred from homology"/>
<comment type="similarity">
    <text evidence="2 3">Belongs to the peptidase M14 family.</text>
</comment>
<gene>
    <name evidence="7" type="ORF">KFK09_010059</name>
</gene>
<dbReference type="SMR" id="A0A8T3BPB5"/>
<dbReference type="InterPro" id="IPR000834">
    <property type="entry name" value="Peptidase_M14"/>
</dbReference>
<feature type="chain" id="PRO_5035853418" description="Peptidase M14 domain-containing protein" evidence="5">
    <location>
        <begin position="21"/>
        <end position="420"/>
    </location>
</feature>
<comment type="cofactor">
    <cofactor evidence="1">
        <name>Zn(2+)</name>
        <dbReference type="ChEBI" id="CHEBI:29105"/>
    </cofactor>
</comment>
<evidence type="ECO:0000256" key="2">
    <source>
        <dbReference type="ARBA" id="ARBA00005988"/>
    </source>
</evidence>
<feature type="domain" description="Peptidase M14" evidence="6">
    <location>
        <begin position="36"/>
        <end position="326"/>
    </location>
</feature>
<dbReference type="GO" id="GO:0004181">
    <property type="term" value="F:metallocarboxypeptidase activity"/>
    <property type="evidence" value="ECO:0007669"/>
    <property type="project" value="InterPro"/>
</dbReference>
<dbReference type="Proteomes" id="UP000829196">
    <property type="component" value="Unassembled WGS sequence"/>
</dbReference>
<evidence type="ECO:0000313" key="8">
    <source>
        <dbReference type="Proteomes" id="UP000829196"/>
    </source>
</evidence>